<dbReference type="PRINTS" id="PR00625">
    <property type="entry name" value="JDOMAIN"/>
</dbReference>
<dbReference type="CDD" id="cd06257">
    <property type="entry name" value="DnaJ"/>
    <property type="match status" value="1"/>
</dbReference>
<dbReference type="PANTHER" id="PTHR44094">
    <property type="entry name" value="DNAJ HEAT SHOCK N-TERMINAL DOMAIN-CONTAINING PROTEIN"/>
    <property type="match status" value="1"/>
</dbReference>
<dbReference type="SUPFAM" id="SSF46565">
    <property type="entry name" value="Chaperone J-domain"/>
    <property type="match status" value="1"/>
</dbReference>
<feature type="compositionally biased region" description="Polar residues" evidence="1">
    <location>
        <begin position="308"/>
        <end position="320"/>
    </location>
</feature>
<dbReference type="Proteomes" id="UP000594263">
    <property type="component" value="Unplaced"/>
</dbReference>
<proteinExistence type="predicted"/>
<keyword evidence="4" id="KW-1185">Reference proteome</keyword>
<dbReference type="PROSITE" id="PS00636">
    <property type="entry name" value="DNAJ_1"/>
    <property type="match status" value="1"/>
</dbReference>
<dbReference type="Pfam" id="PF00226">
    <property type="entry name" value="DnaJ"/>
    <property type="match status" value="1"/>
</dbReference>
<evidence type="ECO:0000256" key="1">
    <source>
        <dbReference type="SAM" id="MobiDB-lite"/>
    </source>
</evidence>
<dbReference type="Pfam" id="PF14308">
    <property type="entry name" value="DnaJ-X"/>
    <property type="match status" value="1"/>
</dbReference>
<dbReference type="PANTHER" id="PTHR44094:SF14">
    <property type="entry name" value="DNAJ HEAT SHOCK N-TERMINAL DOMAIN-CONTAINING PROTEIN"/>
    <property type="match status" value="1"/>
</dbReference>
<reference evidence="3" key="1">
    <citation type="submission" date="2021-01" db="UniProtKB">
        <authorList>
            <consortium name="EnsemblPlants"/>
        </authorList>
    </citation>
    <scope>IDENTIFICATION</scope>
</reference>
<dbReference type="Gene3D" id="1.10.287.110">
    <property type="entry name" value="DnaJ domain"/>
    <property type="match status" value="1"/>
</dbReference>
<name>A0A7N0UGD3_KALFE</name>
<dbReference type="InterPro" id="IPR036869">
    <property type="entry name" value="J_dom_sf"/>
</dbReference>
<dbReference type="AlphaFoldDB" id="A0A7N0UGD3"/>
<feature type="domain" description="J" evidence="2">
    <location>
        <begin position="7"/>
        <end position="72"/>
    </location>
</feature>
<organism evidence="3 4">
    <name type="scientific">Kalanchoe fedtschenkoi</name>
    <name type="common">Lavender scallops</name>
    <name type="synonym">South American air plant</name>
    <dbReference type="NCBI Taxonomy" id="63787"/>
    <lineage>
        <taxon>Eukaryota</taxon>
        <taxon>Viridiplantae</taxon>
        <taxon>Streptophyta</taxon>
        <taxon>Embryophyta</taxon>
        <taxon>Tracheophyta</taxon>
        <taxon>Spermatophyta</taxon>
        <taxon>Magnoliopsida</taxon>
        <taxon>eudicotyledons</taxon>
        <taxon>Gunneridae</taxon>
        <taxon>Pentapetalae</taxon>
        <taxon>Saxifragales</taxon>
        <taxon>Crassulaceae</taxon>
        <taxon>Kalanchoe</taxon>
    </lineage>
</organism>
<dbReference type="InterPro" id="IPR026894">
    <property type="entry name" value="DnaJ_X"/>
</dbReference>
<evidence type="ECO:0000259" key="2">
    <source>
        <dbReference type="PROSITE" id="PS50076"/>
    </source>
</evidence>
<protein>
    <recommendedName>
        <fullName evidence="2">J domain-containing protein</fullName>
    </recommendedName>
</protein>
<dbReference type="OMA" id="EVFGAMF"/>
<sequence>MTVTQTDYYDALGVSSSASDEEIRRAYYLNARKVHPDKNLNDPSAPERFRALSEAYQVLSDPAQRDAYDRNGNHAISRNRMLDPLSVFTLLFGSELFDDYIGHLAVASSELDPDCERLNDKLKAVQKEREDRLAGSLKAVLDRFVKYGEEGFLRFAEAEAKRLSASAFGVELLTTIGYIYERQAAQELGKSKKYLGVLFVAEWVRSKRHILKSQMTAAKGAFQLLQPQSDARRQMKTAGDGPGDNIESQERLDNDTMMNSLWKLNVVDIEVTLMRVCQMVLNEEGIKKDELRTRALALKTLGKIFQGKNDSGNSGTSQSRHVADAVEDDSSSDSDDDFVASRSIKYRTPMITQGIGRLFRCLCNPAYDVDDDDDELAYKSRN</sequence>
<dbReference type="PROSITE" id="PS50076">
    <property type="entry name" value="DNAJ_2"/>
    <property type="match status" value="1"/>
</dbReference>
<dbReference type="SMART" id="SM00271">
    <property type="entry name" value="DnaJ"/>
    <property type="match status" value="1"/>
</dbReference>
<feature type="region of interest" description="Disordered" evidence="1">
    <location>
        <begin position="307"/>
        <end position="337"/>
    </location>
</feature>
<dbReference type="Gramene" id="Kaladp0062s0144.1.v1.1">
    <property type="protein sequence ID" value="Kaladp0062s0144.1.v1.1"/>
    <property type="gene ID" value="Kaladp0062s0144.v1.1"/>
</dbReference>
<feature type="region of interest" description="Disordered" evidence="1">
    <location>
        <begin position="229"/>
        <end position="252"/>
    </location>
</feature>
<dbReference type="EnsemblPlants" id="Kaladp0062s0144.1.v1.1">
    <property type="protein sequence ID" value="Kaladp0062s0144.1.v1.1"/>
    <property type="gene ID" value="Kaladp0062s0144.v1.1"/>
</dbReference>
<evidence type="ECO:0000313" key="3">
    <source>
        <dbReference type="EnsemblPlants" id="Kaladp0062s0144.2.v1.1"/>
    </source>
</evidence>
<evidence type="ECO:0000313" key="4">
    <source>
        <dbReference type="Proteomes" id="UP000594263"/>
    </source>
</evidence>
<dbReference type="InterPro" id="IPR001623">
    <property type="entry name" value="DnaJ_domain"/>
</dbReference>
<dbReference type="InterPro" id="IPR052423">
    <property type="entry name" value="EMIR"/>
</dbReference>
<dbReference type="EnsemblPlants" id="Kaladp0062s0144.2.v1.1">
    <property type="protein sequence ID" value="Kaladp0062s0144.2.v1.1"/>
    <property type="gene ID" value="Kaladp0062s0144.v1.1"/>
</dbReference>
<dbReference type="InterPro" id="IPR018253">
    <property type="entry name" value="DnaJ_domain_CS"/>
</dbReference>
<accession>A0A7N0UGD3</accession>
<feature type="compositionally biased region" description="Acidic residues" evidence="1">
    <location>
        <begin position="325"/>
        <end position="337"/>
    </location>
</feature>
<dbReference type="Gramene" id="Kaladp0062s0144.2.v1.1">
    <property type="protein sequence ID" value="Kaladp0062s0144.2.v1.1"/>
    <property type="gene ID" value="Kaladp0062s0144.v1.1"/>
</dbReference>